<evidence type="ECO:0000313" key="3">
    <source>
        <dbReference type="EMBL" id="MFC4721867.1"/>
    </source>
</evidence>
<proteinExistence type="predicted"/>
<dbReference type="NCBIfam" id="TIGR04183">
    <property type="entry name" value="Por_Secre_tail"/>
    <property type="match status" value="1"/>
</dbReference>
<name>A0ABV9N0P2_9FLAO</name>
<feature type="domain" description="Secretion system C-terminal sorting" evidence="2">
    <location>
        <begin position="180"/>
        <end position="238"/>
    </location>
</feature>
<keyword evidence="1" id="KW-0732">Signal</keyword>
<comment type="caution">
    <text evidence="3">The sequence shown here is derived from an EMBL/GenBank/DDBJ whole genome shotgun (WGS) entry which is preliminary data.</text>
</comment>
<protein>
    <submittedName>
        <fullName evidence="3">T9SS type A sorting domain-containing protein</fullName>
    </submittedName>
</protein>
<gene>
    <name evidence="3" type="ORF">ACFO5O_06025</name>
</gene>
<dbReference type="InterPro" id="IPR026444">
    <property type="entry name" value="Secre_tail"/>
</dbReference>
<organism evidence="3 4">
    <name type="scientific">Geojedonia litorea</name>
    <dbReference type="NCBI Taxonomy" id="1268269"/>
    <lineage>
        <taxon>Bacteria</taxon>
        <taxon>Pseudomonadati</taxon>
        <taxon>Bacteroidota</taxon>
        <taxon>Flavobacteriia</taxon>
        <taxon>Flavobacteriales</taxon>
        <taxon>Flavobacteriaceae</taxon>
        <taxon>Geojedonia</taxon>
    </lineage>
</organism>
<reference evidence="4" key="1">
    <citation type="journal article" date="2019" name="Int. J. Syst. Evol. Microbiol.">
        <title>The Global Catalogue of Microorganisms (GCM) 10K type strain sequencing project: providing services to taxonomists for standard genome sequencing and annotation.</title>
        <authorList>
            <consortium name="The Broad Institute Genomics Platform"/>
            <consortium name="The Broad Institute Genome Sequencing Center for Infectious Disease"/>
            <person name="Wu L."/>
            <person name="Ma J."/>
        </authorList>
    </citation>
    <scope>NUCLEOTIDE SEQUENCE [LARGE SCALE GENOMIC DNA]</scope>
    <source>
        <strain evidence="4">CCUG 63682</strain>
    </source>
</reference>
<sequence length="242" mass="26430">MFIFAQDGDELNTAILCVDNNPVLASDVATSTASTIGAPNCGSETDDAFYFNTISTGDNKIILSMETSVAVVTTVNYQILRAPNGDTNNLEEVFCGSYNVIAGAPPITPPGGSFSYEITSNINDGDEFYLRVYKPSGLTGTALQTLFNNTTIEMTSEFDGTLAIDENNYSKFSLLVRESELKIMNNNTYKFFQIYNLTGKLITSDEHDEPLSQINISLIKQGLYVLVLSNGVSQNALKFVKR</sequence>
<evidence type="ECO:0000313" key="4">
    <source>
        <dbReference type="Proteomes" id="UP001595953"/>
    </source>
</evidence>
<accession>A0ABV9N0P2</accession>
<dbReference type="EMBL" id="JBHSGP010000008">
    <property type="protein sequence ID" value="MFC4721867.1"/>
    <property type="molecule type" value="Genomic_DNA"/>
</dbReference>
<evidence type="ECO:0000256" key="1">
    <source>
        <dbReference type="ARBA" id="ARBA00022729"/>
    </source>
</evidence>
<dbReference type="Pfam" id="PF18962">
    <property type="entry name" value="Por_Secre_tail"/>
    <property type="match status" value="1"/>
</dbReference>
<evidence type="ECO:0000259" key="2">
    <source>
        <dbReference type="Pfam" id="PF18962"/>
    </source>
</evidence>
<keyword evidence="4" id="KW-1185">Reference proteome</keyword>
<dbReference type="Proteomes" id="UP001595953">
    <property type="component" value="Unassembled WGS sequence"/>
</dbReference>